<keyword evidence="1" id="KW-0472">Membrane</keyword>
<evidence type="ECO:0000313" key="2">
    <source>
        <dbReference type="EMBL" id="PHQ33779.1"/>
    </source>
</evidence>
<keyword evidence="3" id="KW-1185">Reference proteome</keyword>
<dbReference type="EMBL" id="NIZW01000014">
    <property type="protein sequence ID" value="PHQ33779.1"/>
    <property type="molecule type" value="Genomic_DNA"/>
</dbReference>
<evidence type="ECO:0000313" key="3">
    <source>
        <dbReference type="Proteomes" id="UP000225740"/>
    </source>
</evidence>
<proteinExistence type="predicted"/>
<feature type="transmembrane region" description="Helical" evidence="1">
    <location>
        <begin position="62"/>
        <end position="84"/>
    </location>
</feature>
<gene>
    <name evidence="2" type="ORF">CEE69_17750</name>
</gene>
<name>A0A2G1W563_9BACT</name>
<organism evidence="2 3">
    <name type="scientific">Rhodopirellula bahusiensis</name>
    <dbReference type="NCBI Taxonomy" id="2014065"/>
    <lineage>
        <taxon>Bacteria</taxon>
        <taxon>Pseudomonadati</taxon>
        <taxon>Planctomycetota</taxon>
        <taxon>Planctomycetia</taxon>
        <taxon>Pirellulales</taxon>
        <taxon>Pirellulaceae</taxon>
        <taxon>Rhodopirellula</taxon>
    </lineage>
</organism>
<keyword evidence="1" id="KW-1133">Transmembrane helix</keyword>
<keyword evidence="1" id="KW-0812">Transmembrane</keyword>
<evidence type="ECO:0000256" key="1">
    <source>
        <dbReference type="SAM" id="Phobius"/>
    </source>
</evidence>
<dbReference type="AlphaFoldDB" id="A0A2G1W563"/>
<dbReference type="Proteomes" id="UP000225740">
    <property type="component" value="Unassembled WGS sequence"/>
</dbReference>
<sequence length="148" mass="16470">MSTVPRQAWFTIPNGFMIDKDPHAFTILGRILLLFAILLPVASVSLEILWRAETGESGTTALPVLILRDFAGGVFVFAIVGFLLRKCGIRLRKDDVRSSKGAYVTLKSQQPTSPSTSAMEPALEYCSTCKEQVEVDDDYRCVKCRWPI</sequence>
<feature type="transmembrane region" description="Helical" evidence="1">
    <location>
        <begin position="27"/>
        <end position="50"/>
    </location>
</feature>
<comment type="caution">
    <text evidence="2">The sequence shown here is derived from an EMBL/GenBank/DDBJ whole genome shotgun (WGS) entry which is preliminary data.</text>
</comment>
<protein>
    <submittedName>
        <fullName evidence="2">Uncharacterized protein</fullName>
    </submittedName>
</protein>
<reference evidence="2 3" key="1">
    <citation type="submission" date="2017-06" db="EMBL/GenBank/DDBJ databases">
        <title>Description of Rhodopirellula bahusiensis sp. nov.</title>
        <authorList>
            <person name="Kizina J."/>
            <person name="Harder J."/>
        </authorList>
    </citation>
    <scope>NUCLEOTIDE SEQUENCE [LARGE SCALE GENOMIC DNA]</scope>
    <source>
        <strain evidence="2 3">SWK21</strain>
    </source>
</reference>
<accession>A0A2G1W563</accession>